<dbReference type="AlphaFoldDB" id="A0ABD2N210"/>
<feature type="domain" description="SH2" evidence="3">
    <location>
        <begin position="64"/>
        <end position="163"/>
    </location>
</feature>
<dbReference type="Proteomes" id="UP001516400">
    <property type="component" value="Unassembled WGS sequence"/>
</dbReference>
<dbReference type="PANTHER" id="PTHR14098">
    <property type="entry name" value="SH2 DOMAIN CONTAINING PROTEIN"/>
    <property type="match status" value="1"/>
</dbReference>
<dbReference type="CDD" id="cd00173">
    <property type="entry name" value="SH2"/>
    <property type="match status" value="1"/>
</dbReference>
<evidence type="ECO:0000313" key="4">
    <source>
        <dbReference type="EMBL" id="KAL3272497.1"/>
    </source>
</evidence>
<organism evidence="4 5">
    <name type="scientific">Cryptolaemus montrouzieri</name>
    <dbReference type="NCBI Taxonomy" id="559131"/>
    <lineage>
        <taxon>Eukaryota</taxon>
        <taxon>Metazoa</taxon>
        <taxon>Ecdysozoa</taxon>
        <taxon>Arthropoda</taxon>
        <taxon>Hexapoda</taxon>
        <taxon>Insecta</taxon>
        <taxon>Pterygota</taxon>
        <taxon>Neoptera</taxon>
        <taxon>Endopterygota</taxon>
        <taxon>Coleoptera</taxon>
        <taxon>Polyphaga</taxon>
        <taxon>Cucujiformia</taxon>
        <taxon>Coccinelloidea</taxon>
        <taxon>Coccinellidae</taxon>
        <taxon>Scymninae</taxon>
        <taxon>Scymnini</taxon>
        <taxon>Cryptolaemus</taxon>
    </lineage>
</organism>
<dbReference type="InterPro" id="IPR000980">
    <property type="entry name" value="SH2"/>
</dbReference>
<gene>
    <name evidence="4" type="ORF">HHI36_013974</name>
</gene>
<dbReference type="GO" id="GO:0005737">
    <property type="term" value="C:cytoplasm"/>
    <property type="evidence" value="ECO:0007669"/>
    <property type="project" value="UniProtKB-ARBA"/>
</dbReference>
<dbReference type="InterPro" id="IPR051751">
    <property type="entry name" value="Immunoreceptor_sig_adapters"/>
</dbReference>
<keyword evidence="5" id="KW-1185">Reference proteome</keyword>
<evidence type="ECO:0000256" key="1">
    <source>
        <dbReference type="ARBA" id="ARBA00022999"/>
    </source>
</evidence>
<accession>A0ABD2N210</accession>
<keyword evidence="1 2" id="KW-0727">SH2 domain</keyword>
<dbReference type="EMBL" id="JABFTP020000062">
    <property type="protein sequence ID" value="KAL3272497.1"/>
    <property type="molecule type" value="Genomic_DNA"/>
</dbReference>
<evidence type="ECO:0000256" key="2">
    <source>
        <dbReference type="PROSITE-ProRule" id="PRU00191"/>
    </source>
</evidence>
<name>A0ABD2N210_9CUCU</name>
<dbReference type="PANTHER" id="PTHR14098:SF14">
    <property type="entry name" value="SH2 DOMAIN-CONTAINING PROTEIN"/>
    <property type="match status" value="1"/>
</dbReference>
<protein>
    <recommendedName>
        <fullName evidence="3">SH2 domain-containing protein</fullName>
    </recommendedName>
</protein>
<sequence>MNISKQMCWCLKVSIRVLRNLACRCFSDVLFCMYSMCLVCCCAKNGYHMDDIIEKPDEKEPKEEFYKNVSREKAEYLLENQQDGTFIIRPSKNSDIGVLSLVQDSKIFHLNIRRRHDNLIALGSEKINEKTFKDLDNLINYYISNYLVLYSDEEETLALLLPYRNKEDS</sequence>
<proteinExistence type="predicted"/>
<evidence type="ECO:0000313" key="5">
    <source>
        <dbReference type="Proteomes" id="UP001516400"/>
    </source>
</evidence>
<dbReference type="SMART" id="SM00252">
    <property type="entry name" value="SH2"/>
    <property type="match status" value="1"/>
</dbReference>
<dbReference type="Pfam" id="PF00017">
    <property type="entry name" value="SH2"/>
    <property type="match status" value="1"/>
</dbReference>
<dbReference type="Gene3D" id="3.30.505.10">
    <property type="entry name" value="SH2 domain"/>
    <property type="match status" value="1"/>
</dbReference>
<dbReference type="PRINTS" id="PR00401">
    <property type="entry name" value="SH2DOMAIN"/>
</dbReference>
<reference evidence="4 5" key="1">
    <citation type="journal article" date="2021" name="BMC Biol.">
        <title>Horizontally acquired antibacterial genes associated with adaptive radiation of ladybird beetles.</title>
        <authorList>
            <person name="Li H.S."/>
            <person name="Tang X.F."/>
            <person name="Huang Y.H."/>
            <person name="Xu Z.Y."/>
            <person name="Chen M.L."/>
            <person name="Du X.Y."/>
            <person name="Qiu B.Y."/>
            <person name="Chen P.T."/>
            <person name="Zhang W."/>
            <person name="Slipinski A."/>
            <person name="Escalona H.E."/>
            <person name="Waterhouse R.M."/>
            <person name="Zwick A."/>
            <person name="Pang H."/>
        </authorList>
    </citation>
    <scope>NUCLEOTIDE SEQUENCE [LARGE SCALE GENOMIC DNA]</scope>
    <source>
        <strain evidence="4">SYSU2018</strain>
    </source>
</reference>
<dbReference type="SUPFAM" id="SSF55550">
    <property type="entry name" value="SH2 domain"/>
    <property type="match status" value="1"/>
</dbReference>
<comment type="caution">
    <text evidence="4">The sequence shown here is derived from an EMBL/GenBank/DDBJ whole genome shotgun (WGS) entry which is preliminary data.</text>
</comment>
<dbReference type="InterPro" id="IPR036860">
    <property type="entry name" value="SH2_dom_sf"/>
</dbReference>
<dbReference type="PROSITE" id="PS50001">
    <property type="entry name" value="SH2"/>
    <property type="match status" value="1"/>
</dbReference>
<evidence type="ECO:0000259" key="3">
    <source>
        <dbReference type="PROSITE" id="PS50001"/>
    </source>
</evidence>